<dbReference type="NCBIfam" id="TIGR00377">
    <property type="entry name" value="ant_ant_sig"/>
    <property type="match status" value="1"/>
</dbReference>
<dbReference type="STRING" id="155974.SAMN04487818_11799"/>
<evidence type="ECO:0000256" key="2">
    <source>
        <dbReference type="RuleBase" id="RU003749"/>
    </source>
</evidence>
<keyword evidence="5" id="KW-1185">Reference proteome</keyword>
<proteinExistence type="inferred from homology"/>
<accession>A0A1H9XN38</accession>
<dbReference type="Proteomes" id="UP000199051">
    <property type="component" value="Unassembled WGS sequence"/>
</dbReference>
<protein>
    <recommendedName>
        <fullName evidence="2">Anti-sigma factor antagonist</fullName>
    </recommendedName>
</protein>
<dbReference type="SUPFAM" id="SSF52091">
    <property type="entry name" value="SpoIIaa-like"/>
    <property type="match status" value="1"/>
</dbReference>
<feature type="domain" description="STAS" evidence="3">
    <location>
        <begin position="24"/>
        <end position="121"/>
    </location>
</feature>
<gene>
    <name evidence="4" type="ORF">SAMN04487818_11799</name>
</gene>
<organism evidence="4 5">
    <name type="scientific">Actinokineospora terrae</name>
    <dbReference type="NCBI Taxonomy" id="155974"/>
    <lineage>
        <taxon>Bacteria</taxon>
        <taxon>Bacillati</taxon>
        <taxon>Actinomycetota</taxon>
        <taxon>Actinomycetes</taxon>
        <taxon>Pseudonocardiales</taxon>
        <taxon>Pseudonocardiaceae</taxon>
        <taxon>Actinokineospora</taxon>
    </lineage>
</organism>
<dbReference type="PANTHER" id="PTHR33495:SF2">
    <property type="entry name" value="ANTI-SIGMA FACTOR ANTAGONIST TM_1081-RELATED"/>
    <property type="match status" value="1"/>
</dbReference>
<dbReference type="PROSITE" id="PS50801">
    <property type="entry name" value="STAS"/>
    <property type="match status" value="1"/>
</dbReference>
<name>A0A1H9XN38_9PSEU</name>
<dbReference type="EMBL" id="FOGI01000017">
    <property type="protein sequence ID" value="SES47542.1"/>
    <property type="molecule type" value="Genomic_DNA"/>
</dbReference>
<evidence type="ECO:0000313" key="5">
    <source>
        <dbReference type="Proteomes" id="UP000199051"/>
    </source>
</evidence>
<comment type="similarity">
    <text evidence="1 2">Belongs to the anti-sigma-factor antagonist family.</text>
</comment>
<dbReference type="AlphaFoldDB" id="A0A1H9XN38"/>
<dbReference type="CDD" id="cd07043">
    <property type="entry name" value="STAS_anti-anti-sigma_factors"/>
    <property type="match status" value="1"/>
</dbReference>
<dbReference type="Pfam" id="PF01740">
    <property type="entry name" value="STAS"/>
    <property type="match status" value="1"/>
</dbReference>
<evidence type="ECO:0000259" key="3">
    <source>
        <dbReference type="PROSITE" id="PS50801"/>
    </source>
</evidence>
<reference evidence="5" key="1">
    <citation type="submission" date="2016-10" db="EMBL/GenBank/DDBJ databases">
        <authorList>
            <person name="Varghese N."/>
            <person name="Submissions S."/>
        </authorList>
    </citation>
    <scope>NUCLEOTIDE SEQUENCE [LARGE SCALE GENOMIC DNA]</scope>
    <source>
        <strain evidence="5">DSM 44260</strain>
    </source>
</reference>
<evidence type="ECO:0000256" key="1">
    <source>
        <dbReference type="ARBA" id="ARBA00009013"/>
    </source>
</evidence>
<dbReference type="Gene3D" id="3.30.750.24">
    <property type="entry name" value="STAS domain"/>
    <property type="match status" value="1"/>
</dbReference>
<sequence>MGPVPPRMGIRHDRTGAGGAEVPVLRLRGDIDLATRQTVDAALTVRLSRGPRLLVVDLTHVGFVGACGLTLLADAQRRARGDGGRVAVACCAPPVLRAMEVSSLLDEIAPYASVADALAANPGVSVPEQRGY</sequence>
<dbReference type="InterPro" id="IPR036513">
    <property type="entry name" value="STAS_dom_sf"/>
</dbReference>
<evidence type="ECO:0000313" key="4">
    <source>
        <dbReference type="EMBL" id="SES47542.1"/>
    </source>
</evidence>
<dbReference type="RefSeq" id="WP_177215896.1">
    <property type="nucleotide sequence ID" value="NZ_FOGI01000017.1"/>
</dbReference>
<dbReference type="InterPro" id="IPR003658">
    <property type="entry name" value="Anti-sigma_ant"/>
</dbReference>
<dbReference type="InterPro" id="IPR002645">
    <property type="entry name" value="STAS_dom"/>
</dbReference>
<dbReference type="PANTHER" id="PTHR33495">
    <property type="entry name" value="ANTI-SIGMA FACTOR ANTAGONIST TM_1081-RELATED-RELATED"/>
    <property type="match status" value="1"/>
</dbReference>
<dbReference type="GO" id="GO:0043856">
    <property type="term" value="F:anti-sigma factor antagonist activity"/>
    <property type="evidence" value="ECO:0007669"/>
    <property type="project" value="InterPro"/>
</dbReference>